<dbReference type="KEGG" id="llu:AKJ09_05811"/>
<sequence>MESSNVPGGSALCLDVQWGSAANGTPVWLWPCTGSVAQQWSYNSSTRQLTAMGKCLEFAAPVVQGSQLQIWDCNGSFQQRWSVVPYEDGTWGFSPVAFANFVGFRMDLVKNVAVAQQPLWAWPTNSSSAQKFRFYTR</sequence>
<dbReference type="STRING" id="1391654.AKJ09_05811"/>
<reference evidence="2 3" key="1">
    <citation type="submission" date="2015-08" db="EMBL/GenBank/DDBJ databases">
        <authorList>
            <person name="Babu N.S."/>
            <person name="Beckwith C.J."/>
            <person name="Beseler K.G."/>
            <person name="Brison A."/>
            <person name="Carone J.V."/>
            <person name="Caskin T.P."/>
            <person name="Diamond M."/>
            <person name="Durham M.E."/>
            <person name="Foxe J.M."/>
            <person name="Go M."/>
            <person name="Henderson B.A."/>
            <person name="Jones I.B."/>
            <person name="McGettigan J.A."/>
            <person name="Micheletti S.J."/>
            <person name="Nasrallah M.E."/>
            <person name="Ortiz D."/>
            <person name="Piller C.R."/>
            <person name="Privatt S.R."/>
            <person name="Schneider S.L."/>
            <person name="Sharp S."/>
            <person name="Smith T.C."/>
            <person name="Stanton J.D."/>
            <person name="Ullery H.E."/>
            <person name="Wilson R.J."/>
            <person name="Serrano M.G."/>
            <person name="Buck G."/>
            <person name="Lee V."/>
            <person name="Wang Y."/>
            <person name="Carvalho R."/>
            <person name="Voegtly L."/>
            <person name="Shi R."/>
            <person name="Duckworth R."/>
            <person name="Johnson A."/>
            <person name="Loviza R."/>
            <person name="Walstead R."/>
            <person name="Shah Z."/>
            <person name="Kiflezghi M."/>
            <person name="Wade K."/>
            <person name="Ball S.L."/>
            <person name="Bradley K.W."/>
            <person name="Asai D.J."/>
            <person name="Bowman C.A."/>
            <person name="Russell D.A."/>
            <person name="Pope W.H."/>
            <person name="Jacobs-Sera D."/>
            <person name="Hendrix R.W."/>
            <person name="Hatfull G.F."/>
        </authorList>
    </citation>
    <scope>NUCLEOTIDE SEQUENCE [LARGE SCALE GENOMIC DNA]</scope>
    <source>
        <strain evidence="2 3">DSM 27648</strain>
    </source>
</reference>
<evidence type="ECO:0000313" key="3">
    <source>
        <dbReference type="Proteomes" id="UP000064967"/>
    </source>
</evidence>
<dbReference type="PROSITE" id="PS50231">
    <property type="entry name" value="RICIN_B_LECTIN"/>
    <property type="match status" value="1"/>
</dbReference>
<keyword evidence="3" id="KW-1185">Reference proteome</keyword>
<organism evidence="2 3">
    <name type="scientific">Labilithrix luteola</name>
    <dbReference type="NCBI Taxonomy" id="1391654"/>
    <lineage>
        <taxon>Bacteria</taxon>
        <taxon>Pseudomonadati</taxon>
        <taxon>Myxococcota</taxon>
        <taxon>Polyangia</taxon>
        <taxon>Polyangiales</taxon>
        <taxon>Labilitrichaceae</taxon>
        <taxon>Labilithrix</taxon>
    </lineage>
</organism>
<evidence type="ECO:0000313" key="2">
    <source>
        <dbReference type="EMBL" id="AKU99147.1"/>
    </source>
</evidence>
<dbReference type="AlphaFoldDB" id="A0A0K1Q075"/>
<dbReference type="Pfam" id="PF00652">
    <property type="entry name" value="Ricin_B_lectin"/>
    <property type="match status" value="1"/>
</dbReference>
<dbReference type="Gene3D" id="2.80.10.50">
    <property type="match status" value="2"/>
</dbReference>
<dbReference type="InterPro" id="IPR035992">
    <property type="entry name" value="Ricin_B-like_lectins"/>
</dbReference>
<dbReference type="SMART" id="SM00458">
    <property type="entry name" value="RICIN"/>
    <property type="match status" value="1"/>
</dbReference>
<dbReference type="GO" id="GO:0016787">
    <property type="term" value="F:hydrolase activity"/>
    <property type="evidence" value="ECO:0007669"/>
    <property type="project" value="UniProtKB-KW"/>
</dbReference>
<name>A0A0K1Q075_9BACT</name>
<dbReference type="SUPFAM" id="SSF50370">
    <property type="entry name" value="Ricin B-like lectins"/>
    <property type="match status" value="1"/>
</dbReference>
<proteinExistence type="predicted"/>
<feature type="domain" description="Ricin B lectin" evidence="1">
    <location>
        <begin position="2"/>
        <end position="135"/>
    </location>
</feature>
<accession>A0A0K1Q075</accession>
<protein>
    <submittedName>
        <fullName evidence="2">Putative secreted hydrolase</fullName>
    </submittedName>
</protein>
<gene>
    <name evidence="2" type="ORF">AKJ09_05811</name>
</gene>
<evidence type="ECO:0000259" key="1">
    <source>
        <dbReference type="SMART" id="SM00458"/>
    </source>
</evidence>
<dbReference type="EMBL" id="CP012333">
    <property type="protein sequence ID" value="AKU99147.1"/>
    <property type="molecule type" value="Genomic_DNA"/>
</dbReference>
<dbReference type="Proteomes" id="UP000064967">
    <property type="component" value="Chromosome"/>
</dbReference>
<keyword evidence="2" id="KW-0378">Hydrolase</keyword>
<dbReference type="InterPro" id="IPR000772">
    <property type="entry name" value="Ricin_B_lectin"/>
</dbReference>
<dbReference type="CDD" id="cd00161">
    <property type="entry name" value="beta-trefoil_Ricin-like"/>
    <property type="match status" value="1"/>
</dbReference>